<protein>
    <submittedName>
        <fullName evidence="10">Uncharacterized protein</fullName>
    </submittedName>
</protein>
<evidence type="ECO:0000256" key="5">
    <source>
        <dbReference type="ARBA" id="ARBA00023054"/>
    </source>
</evidence>
<keyword evidence="3 9" id="KW-0812">Transmembrane</keyword>
<keyword evidence="6" id="KW-0496">Mitochondrion</keyword>
<sequence>MAAAYAATCRRAALFRAHLPSPYRFGSRPISDFVKSNDKSSIHVDTLSLARRLEARGVASKQTEAITGPVIEVLNDSLENVYYSFVSKAEMEKSEMTQASNLAKFSTEVKSSQEHNFSLLQHETEKIKSDMEKMRIELRYEMDKVTAGQRLDLNLEKGRFRDELNNQNQETTNLTNKLDREIQELRAQLEASKYEVIKYCIGTLASVSISAVGLAAIRFLM</sequence>
<evidence type="ECO:0000256" key="3">
    <source>
        <dbReference type="ARBA" id="ARBA00022692"/>
    </source>
</evidence>
<dbReference type="Gene3D" id="1.20.5.340">
    <property type="match status" value="1"/>
</dbReference>
<evidence type="ECO:0000256" key="1">
    <source>
        <dbReference type="ARBA" id="ARBA00004173"/>
    </source>
</evidence>
<keyword evidence="5 8" id="KW-0175">Coiled coil</keyword>
<evidence type="ECO:0000313" key="10">
    <source>
        <dbReference type="EMBL" id="KAK6118442.1"/>
    </source>
</evidence>
<accession>A0ABR0U7R2</accession>
<evidence type="ECO:0000256" key="6">
    <source>
        <dbReference type="ARBA" id="ARBA00023128"/>
    </source>
</evidence>
<organism evidence="10 11">
    <name type="scientific">Rehmannia glutinosa</name>
    <name type="common">Chinese foxglove</name>
    <dbReference type="NCBI Taxonomy" id="99300"/>
    <lineage>
        <taxon>Eukaryota</taxon>
        <taxon>Viridiplantae</taxon>
        <taxon>Streptophyta</taxon>
        <taxon>Embryophyta</taxon>
        <taxon>Tracheophyta</taxon>
        <taxon>Spermatophyta</taxon>
        <taxon>Magnoliopsida</taxon>
        <taxon>eudicotyledons</taxon>
        <taxon>Gunneridae</taxon>
        <taxon>Pentapetalae</taxon>
        <taxon>asterids</taxon>
        <taxon>lamiids</taxon>
        <taxon>Lamiales</taxon>
        <taxon>Orobanchaceae</taxon>
        <taxon>Rehmannieae</taxon>
        <taxon>Rehmannia</taxon>
    </lineage>
</organism>
<dbReference type="PANTHER" id="PTHR14360">
    <property type="entry name" value="PROTEIN FMP32, MITOCHONDRIAL"/>
    <property type="match status" value="1"/>
</dbReference>
<proteinExistence type="predicted"/>
<evidence type="ECO:0000256" key="2">
    <source>
        <dbReference type="ARBA" id="ARBA00004370"/>
    </source>
</evidence>
<dbReference type="InterPro" id="IPR024461">
    <property type="entry name" value="CCDC90-like"/>
</dbReference>
<gene>
    <name evidence="10" type="ORF">DH2020_047859</name>
</gene>
<dbReference type="Proteomes" id="UP001318860">
    <property type="component" value="Unassembled WGS sequence"/>
</dbReference>
<keyword evidence="11" id="KW-1185">Reference proteome</keyword>
<dbReference type="EMBL" id="JABTTQ020003341">
    <property type="protein sequence ID" value="KAK6118442.1"/>
    <property type="molecule type" value="Genomic_DNA"/>
</dbReference>
<evidence type="ECO:0000256" key="9">
    <source>
        <dbReference type="SAM" id="Phobius"/>
    </source>
</evidence>
<evidence type="ECO:0000313" key="11">
    <source>
        <dbReference type="Proteomes" id="UP001318860"/>
    </source>
</evidence>
<keyword evidence="7 9" id="KW-0472">Membrane</keyword>
<comment type="caution">
    <text evidence="10">The sequence shown here is derived from an EMBL/GenBank/DDBJ whole genome shotgun (WGS) entry which is preliminary data.</text>
</comment>
<dbReference type="Pfam" id="PF07798">
    <property type="entry name" value="CCDC90-like"/>
    <property type="match status" value="1"/>
</dbReference>
<evidence type="ECO:0000256" key="4">
    <source>
        <dbReference type="ARBA" id="ARBA00022989"/>
    </source>
</evidence>
<reference evidence="10 11" key="1">
    <citation type="journal article" date="2021" name="Comput. Struct. Biotechnol. J.">
        <title>De novo genome assembly of the potent medicinal plant Rehmannia glutinosa using nanopore technology.</title>
        <authorList>
            <person name="Ma L."/>
            <person name="Dong C."/>
            <person name="Song C."/>
            <person name="Wang X."/>
            <person name="Zheng X."/>
            <person name="Niu Y."/>
            <person name="Chen S."/>
            <person name="Feng W."/>
        </authorList>
    </citation>
    <scope>NUCLEOTIDE SEQUENCE [LARGE SCALE GENOMIC DNA]</scope>
    <source>
        <strain evidence="10">DH-2019</strain>
    </source>
</reference>
<keyword evidence="4 9" id="KW-1133">Transmembrane helix</keyword>
<comment type="subcellular location">
    <subcellularLocation>
        <location evidence="2">Membrane</location>
    </subcellularLocation>
    <subcellularLocation>
        <location evidence="1">Mitochondrion</location>
    </subcellularLocation>
</comment>
<name>A0ABR0U7R2_REHGL</name>
<evidence type="ECO:0000256" key="8">
    <source>
        <dbReference type="SAM" id="Coils"/>
    </source>
</evidence>
<evidence type="ECO:0000256" key="7">
    <source>
        <dbReference type="ARBA" id="ARBA00023136"/>
    </source>
</evidence>
<feature type="coiled-coil region" evidence="8">
    <location>
        <begin position="161"/>
        <end position="195"/>
    </location>
</feature>
<feature type="transmembrane region" description="Helical" evidence="9">
    <location>
        <begin position="196"/>
        <end position="220"/>
    </location>
</feature>
<dbReference type="PANTHER" id="PTHR14360:SF1">
    <property type="entry name" value="PROTEIN FMP32, MITOCHONDRIAL"/>
    <property type="match status" value="1"/>
</dbReference>